<dbReference type="PANTHER" id="PTHR48429:SF1">
    <property type="entry name" value="AGENET DOMAIN-CONTAINING PROTEIN"/>
    <property type="match status" value="1"/>
</dbReference>
<gene>
    <name evidence="2" type="ORF">V8G54_001022</name>
</gene>
<keyword evidence="3" id="KW-1185">Reference proteome</keyword>
<sequence length="125" mass="13563">MALTLSQGTPEPKPRRSSNKTAGKETSRKGNKGKSPGKHSERGDRSTSLSLSPSPGFQVMQLNEVQQYGHVDSVSTKQFAILNASTSSLPDLNSSASPPVLFQQPFMDIQQIQLRAQIFVYGALM</sequence>
<evidence type="ECO:0000313" key="2">
    <source>
        <dbReference type="EMBL" id="WVZ22478.1"/>
    </source>
</evidence>
<feature type="compositionally biased region" description="Polar residues" evidence="1">
    <location>
        <begin position="46"/>
        <end position="56"/>
    </location>
</feature>
<dbReference type="AlphaFoldDB" id="A0AAQ3P9R7"/>
<proteinExistence type="predicted"/>
<evidence type="ECO:0000256" key="1">
    <source>
        <dbReference type="SAM" id="MobiDB-lite"/>
    </source>
</evidence>
<protein>
    <submittedName>
        <fullName evidence="2">Uncharacterized protein</fullName>
    </submittedName>
</protein>
<feature type="region of interest" description="Disordered" evidence="1">
    <location>
        <begin position="1"/>
        <end position="56"/>
    </location>
</feature>
<dbReference type="InterPro" id="IPR055274">
    <property type="entry name" value="SWO1"/>
</dbReference>
<organism evidence="2 3">
    <name type="scientific">Vigna mungo</name>
    <name type="common">Black gram</name>
    <name type="synonym">Phaseolus mungo</name>
    <dbReference type="NCBI Taxonomy" id="3915"/>
    <lineage>
        <taxon>Eukaryota</taxon>
        <taxon>Viridiplantae</taxon>
        <taxon>Streptophyta</taxon>
        <taxon>Embryophyta</taxon>
        <taxon>Tracheophyta</taxon>
        <taxon>Spermatophyta</taxon>
        <taxon>Magnoliopsida</taxon>
        <taxon>eudicotyledons</taxon>
        <taxon>Gunneridae</taxon>
        <taxon>Pentapetalae</taxon>
        <taxon>rosids</taxon>
        <taxon>fabids</taxon>
        <taxon>Fabales</taxon>
        <taxon>Fabaceae</taxon>
        <taxon>Papilionoideae</taxon>
        <taxon>50 kb inversion clade</taxon>
        <taxon>NPAAA clade</taxon>
        <taxon>indigoferoid/millettioid clade</taxon>
        <taxon>Phaseoleae</taxon>
        <taxon>Vigna</taxon>
    </lineage>
</organism>
<dbReference type="Proteomes" id="UP001374535">
    <property type="component" value="Chromosome 1"/>
</dbReference>
<evidence type="ECO:0000313" key="3">
    <source>
        <dbReference type="Proteomes" id="UP001374535"/>
    </source>
</evidence>
<dbReference type="PANTHER" id="PTHR48429">
    <property type="entry name" value="AGENET DOMAIN-CONTAINING PROTEIN"/>
    <property type="match status" value="1"/>
</dbReference>
<name>A0AAQ3P9R7_VIGMU</name>
<dbReference type="EMBL" id="CP144700">
    <property type="protein sequence ID" value="WVZ22478.1"/>
    <property type="molecule type" value="Genomic_DNA"/>
</dbReference>
<reference evidence="2 3" key="1">
    <citation type="journal article" date="2023" name="Life. Sci Alliance">
        <title>Evolutionary insights into 3D genome organization and epigenetic landscape of Vigna mungo.</title>
        <authorList>
            <person name="Junaid A."/>
            <person name="Singh B."/>
            <person name="Bhatia S."/>
        </authorList>
    </citation>
    <scope>NUCLEOTIDE SEQUENCE [LARGE SCALE GENOMIC DNA]</scope>
    <source>
        <strain evidence="2">Urdbean</strain>
    </source>
</reference>
<accession>A0AAQ3P9R7</accession>